<comment type="caution">
    <text evidence="2">The sequence shown here is derived from an EMBL/GenBank/DDBJ whole genome shotgun (WGS) entry which is preliminary data.</text>
</comment>
<protein>
    <submittedName>
        <fullName evidence="2">CAP domain-containing protein</fullName>
    </submittedName>
</protein>
<gene>
    <name evidence="2" type="ORF">ABDJ40_21705</name>
</gene>
<accession>A0ABV0GK24</accession>
<dbReference type="InterPro" id="IPR035940">
    <property type="entry name" value="CAP_sf"/>
</dbReference>
<dbReference type="CDD" id="cd05379">
    <property type="entry name" value="CAP_bacterial"/>
    <property type="match status" value="1"/>
</dbReference>
<dbReference type="RefSeq" id="WP_347612810.1">
    <property type="nucleotide sequence ID" value="NZ_JBDPZC010000013.1"/>
</dbReference>
<reference evidence="2 3" key="1">
    <citation type="submission" date="2024-05" db="EMBL/GenBank/DDBJ databases">
        <title>Roseateles sp. 2.12 16S ribosomal RNA gene Genome sequencing and assembly.</title>
        <authorList>
            <person name="Woo H."/>
        </authorList>
    </citation>
    <scope>NUCLEOTIDE SEQUENCE [LARGE SCALE GENOMIC DNA]</scope>
    <source>
        <strain evidence="2 3">2.12</strain>
    </source>
</reference>
<dbReference type="Proteomes" id="UP001462640">
    <property type="component" value="Unassembled WGS sequence"/>
</dbReference>
<dbReference type="EMBL" id="JBDPZC010000013">
    <property type="protein sequence ID" value="MEO3715395.1"/>
    <property type="molecule type" value="Genomic_DNA"/>
</dbReference>
<dbReference type="Gene3D" id="3.40.33.10">
    <property type="entry name" value="CAP"/>
    <property type="match status" value="1"/>
</dbReference>
<name>A0ABV0GK24_9BURK</name>
<dbReference type="PANTHER" id="PTHR31157:SF1">
    <property type="entry name" value="SCP DOMAIN-CONTAINING PROTEIN"/>
    <property type="match status" value="1"/>
</dbReference>
<proteinExistence type="predicted"/>
<evidence type="ECO:0000259" key="1">
    <source>
        <dbReference type="Pfam" id="PF00188"/>
    </source>
</evidence>
<dbReference type="SUPFAM" id="SSF55797">
    <property type="entry name" value="PR-1-like"/>
    <property type="match status" value="1"/>
</dbReference>
<evidence type="ECO:0000313" key="2">
    <source>
        <dbReference type="EMBL" id="MEO3715395.1"/>
    </source>
</evidence>
<dbReference type="PANTHER" id="PTHR31157">
    <property type="entry name" value="SCP DOMAIN-CONTAINING PROTEIN"/>
    <property type="match status" value="1"/>
</dbReference>
<evidence type="ECO:0000313" key="3">
    <source>
        <dbReference type="Proteomes" id="UP001462640"/>
    </source>
</evidence>
<dbReference type="Pfam" id="PF00188">
    <property type="entry name" value="CAP"/>
    <property type="match status" value="1"/>
</dbReference>
<keyword evidence="3" id="KW-1185">Reference proteome</keyword>
<feature type="domain" description="SCP" evidence="1">
    <location>
        <begin position="17"/>
        <end position="125"/>
    </location>
</feature>
<organism evidence="2 3">
    <name type="scientific">Roseateles flavus</name>
    <dbReference type="NCBI Taxonomy" id="3149041"/>
    <lineage>
        <taxon>Bacteria</taxon>
        <taxon>Pseudomonadati</taxon>
        <taxon>Pseudomonadota</taxon>
        <taxon>Betaproteobacteria</taxon>
        <taxon>Burkholderiales</taxon>
        <taxon>Sphaerotilaceae</taxon>
        <taxon>Roseateles</taxon>
    </lineage>
</organism>
<dbReference type="InterPro" id="IPR014044">
    <property type="entry name" value="CAP_dom"/>
</dbReference>
<sequence length="128" mass="13943">MNEQRQRGAVCGSQAMPPVTALRWSAALTDAARRHSQDMVSHNFFDHTGSDGSNAGQRISEAGYRWTSWGENIAAGQPTVESVVQAWMGSEGHCRNLMNARFKDMGLACLRANGGTGRLTWTQDFASP</sequence>